<dbReference type="Pfam" id="PF13499">
    <property type="entry name" value="EF-hand_7"/>
    <property type="match status" value="1"/>
</dbReference>
<evidence type="ECO:0000256" key="4">
    <source>
        <dbReference type="ARBA" id="ARBA00022837"/>
    </source>
</evidence>
<dbReference type="OrthoDB" id="26525at2759"/>
<dbReference type="Proteomes" id="UP000639772">
    <property type="component" value="Chromosome 6"/>
</dbReference>
<dbReference type="Gene3D" id="1.10.238.10">
    <property type="entry name" value="EF-hand"/>
    <property type="match status" value="1"/>
</dbReference>
<dbReference type="InterPro" id="IPR011992">
    <property type="entry name" value="EF-hand-dom_pair"/>
</dbReference>
<dbReference type="PROSITE" id="PS00018">
    <property type="entry name" value="EF_HAND_1"/>
    <property type="match status" value="2"/>
</dbReference>
<dbReference type="PRINTS" id="PR01697">
    <property type="entry name" value="PARVALBUMIN"/>
</dbReference>
<dbReference type="PROSITE" id="PS50222">
    <property type="entry name" value="EF_HAND_2"/>
    <property type="match status" value="2"/>
</dbReference>
<name>A0A835QT11_VANPL</name>
<sequence>MFPFVSSLPWVFSAMTNILQCRDDCNRDGQTEVDGEVFKANDALVVMSSLGLWRGGDKGWDHGGSLEPAYRLLEEKEASLDELEKAFAVFDEDGDGEISVEELRRVLKRLGFEEEFGLEDCRRMIGAYDVDGDGQIGFTEFKTMLELAT</sequence>
<proteinExistence type="predicted"/>
<dbReference type="InterPro" id="IPR039647">
    <property type="entry name" value="EF_hand_pair_protein_CML-like"/>
</dbReference>
<reference evidence="7 8" key="1">
    <citation type="journal article" date="2020" name="Nat. Food">
        <title>A phased Vanilla planifolia genome enables genetic improvement of flavour and production.</title>
        <authorList>
            <person name="Hasing T."/>
            <person name="Tang H."/>
            <person name="Brym M."/>
            <person name="Khazi F."/>
            <person name="Huang T."/>
            <person name="Chambers A.H."/>
        </authorList>
    </citation>
    <scope>NUCLEOTIDE SEQUENCE [LARGE SCALE GENOMIC DNA]</scope>
    <source>
        <tissue evidence="7">Leaf</tissue>
    </source>
</reference>
<comment type="caution">
    <text evidence="7">The sequence shown here is derived from an EMBL/GenBank/DDBJ whole genome shotgun (WGS) entry which is preliminary data.</text>
</comment>
<dbReference type="GO" id="GO:0005509">
    <property type="term" value="F:calcium ion binding"/>
    <property type="evidence" value="ECO:0007669"/>
    <property type="project" value="InterPro"/>
</dbReference>
<dbReference type="AlphaFoldDB" id="A0A835QT11"/>
<organism evidence="7 8">
    <name type="scientific">Vanilla planifolia</name>
    <name type="common">Vanilla</name>
    <dbReference type="NCBI Taxonomy" id="51239"/>
    <lineage>
        <taxon>Eukaryota</taxon>
        <taxon>Viridiplantae</taxon>
        <taxon>Streptophyta</taxon>
        <taxon>Embryophyta</taxon>
        <taxon>Tracheophyta</taxon>
        <taxon>Spermatophyta</taxon>
        <taxon>Magnoliopsida</taxon>
        <taxon>Liliopsida</taxon>
        <taxon>Asparagales</taxon>
        <taxon>Orchidaceae</taxon>
        <taxon>Vanilloideae</taxon>
        <taxon>Vanilleae</taxon>
        <taxon>Vanilla</taxon>
    </lineage>
</organism>
<keyword evidence="2" id="KW-0479">Metal-binding</keyword>
<keyword evidence="5" id="KW-0175">Coiled coil</keyword>
<dbReference type="InterPro" id="IPR018247">
    <property type="entry name" value="EF_Hand_1_Ca_BS"/>
</dbReference>
<gene>
    <name evidence="7" type="ORF">HPP92_013839</name>
</gene>
<dbReference type="PANTHER" id="PTHR10891">
    <property type="entry name" value="EF-HAND CALCIUM-BINDING DOMAIN CONTAINING PROTEIN"/>
    <property type="match status" value="1"/>
</dbReference>
<dbReference type="EMBL" id="JADCNM010000006">
    <property type="protein sequence ID" value="KAG0479120.1"/>
    <property type="molecule type" value="Genomic_DNA"/>
</dbReference>
<evidence type="ECO:0000256" key="1">
    <source>
        <dbReference type="ARBA" id="ARBA00003291"/>
    </source>
</evidence>
<keyword evidence="4" id="KW-0106">Calcium</keyword>
<keyword evidence="3" id="KW-0677">Repeat</keyword>
<comment type="function">
    <text evidence="1">Potential calcium sensor.</text>
</comment>
<dbReference type="SMART" id="SM00054">
    <property type="entry name" value="EFh"/>
    <property type="match status" value="2"/>
</dbReference>
<feature type="domain" description="EF-hand" evidence="6">
    <location>
        <begin position="78"/>
        <end position="113"/>
    </location>
</feature>
<feature type="domain" description="EF-hand" evidence="6">
    <location>
        <begin position="116"/>
        <end position="149"/>
    </location>
</feature>
<accession>A0A835QT11</accession>
<dbReference type="InterPro" id="IPR002048">
    <property type="entry name" value="EF_hand_dom"/>
</dbReference>
<evidence type="ECO:0000313" key="7">
    <source>
        <dbReference type="EMBL" id="KAG0479120.1"/>
    </source>
</evidence>
<protein>
    <recommendedName>
        <fullName evidence="6">EF-hand domain-containing protein</fullName>
    </recommendedName>
</protein>
<dbReference type="SUPFAM" id="SSF47473">
    <property type="entry name" value="EF-hand"/>
    <property type="match status" value="1"/>
</dbReference>
<evidence type="ECO:0000256" key="3">
    <source>
        <dbReference type="ARBA" id="ARBA00022737"/>
    </source>
</evidence>
<dbReference type="FunFam" id="1.10.238.10:FF:000089">
    <property type="entry name" value="calmodulin-like protein 3"/>
    <property type="match status" value="1"/>
</dbReference>
<dbReference type="CDD" id="cd00051">
    <property type="entry name" value="EFh"/>
    <property type="match status" value="1"/>
</dbReference>
<evidence type="ECO:0000313" key="8">
    <source>
        <dbReference type="Proteomes" id="UP000639772"/>
    </source>
</evidence>
<evidence type="ECO:0000256" key="2">
    <source>
        <dbReference type="ARBA" id="ARBA00022723"/>
    </source>
</evidence>
<feature type="coiled-coil region" evidence="5">
    <location>
        <begin position="66"/>
        <end position="93"/>
    </location>
</feature>
<evidence type="ECO:0000256" key="5">
    <source>
        <dbReference type="SAM" id="Coils"/>
    </source>
</evidence>
<evidence type="ECO:0000259" key="6">
    <source>
        <dbReference type="PROSITE" id="PS50222"/>
    </source>
</evidence>